<dbReference type="SUPFAM" id="SSF55008">
    <property type="entry name" value="HMA, heavy metal-associated domain"/>
    <property type="match status" value="1"/>
</dbReference>
<evidence type="ECO:0000313" key="4">
    <source>
        <dbReference type="Proteomes" id="UP001055111"/>
    </source>
</evidence>
<dbReference type="InterPro" id="IPR006121">
    <property type="entry name" value="HMA_dom"/>
</dbReference>
<dbReference type="PROSITE" id="PS01047">
    <property type="entry name" value="HMA_1"/>
    <property type="match status" value="1"/>
</dbReference>
<sequence>MKFEVKDMSCGGCASAITQAITQEDAAASVAIDVAGKIVEVESTASPERLMAAIEAAGFHPTVLAA</sequence>
<comment type="caution">
    <text evidence="3">The sequence shown here is derived from an EMBL/GenBank/DDBJ whole genome shotgun (WGS) entry which is preliminary data.</text>
</comment>
<gene>
    <name evidence="3" type="ORF">CBA19CS42_28860</name>
</gene>
<accession>A0AA37ILP0</accession>
<evidence type="ECO:0000259" key="2">
    <source>
        <dbReference type="PROSITE" id="PS50846"/>
    </source>
</evidence>
<dbReference type="RefSeq" id="WP_238215526.1">
    <property type="nucleotide sequence ID" value="NZ_BPUS01000016.1"/>
</dbReference>
<proteinExistence type="predicted"/>
<keyword evidence="1" id="KW-0479">Metal-binding</keyword>
<feature type="domain" description="HMA" evidence="2">
    <location>
        <begin position="1"/>
        <end position="62"/>
    </location>
</feature>
<dbReference type="CDD" id="cd00371">
    <property type="entry name" value="HMA"/>
    <property type="match status" value="1"/>
</dbReference>
<evidence type="ECO:0000313" key="3">
    <source>
        <dbReference type="EMBL" id="GJH28610.1"/>
    </source>
</evidence>
<dbReference type="InterPro" id="IPR036163">
    <property type="entry name" value="HMA_dom_sf"/>
</dbReference>
<dbReference type="AlphaFoldDB" id="A0AA37ILP0"/>
<organism evidence="3 4">
    <name type="scientific">Caballeronia novacaledonica</name>
    <dbReference type="NCBI Taxonomy" id="1544861"/>
    <lineage>
        <taxon>Bacteria</taxon>
        <taxon>Pseudomonadati</taxon>
        <taxon>Pseudomonadota</taxon>
        <taxon>Betaproteobacteria</taxon>
        <taxon>Burkholderiales</taxon>
        <taxon>Burkholderiaceae</taxon>
        <taxon>Caballeronia</taxon>
    </lineage>
</organism>
<dbReference type="GO" id="GO:0046872">
    <property type="term" value="F:metal ion binding"/>
    <property type="evidence" value="ECO:0007669"/>
    <property type="project" value="UniProtKB-KW"/>
</dbReference>
<dbReference type="Proteomes" id="UP001055111">
    <property type="component" value="Unassembled WGS sequence"/>
</dbReference>
<dbReference type="Gene3D" id="3.30.70.100">
    <property type="match status" value="1"/>
</dbReference>
<dbReference type="EMBL" id="BPUS01000016">
    <property type="protein sequence ID" value="GJH28610.1"/>
    <property type="molecule type" value="Genomic_DNA"/>
</dbReference>
<dbReference type="Pfam" id="PF00403">
    <property type="entry name" value="HMA"/>
    <property type="match status" value="1"/>
</dbReference>
<name>A0AA37ILP0_9BURK</name>
<protein>
    <submittedName>
        <fullName evidence="3">Heavy-metal-associated domain-containing protein</fullName>
    </submittedName>
</protein>
<dbReference type="PROSITE" id="PS50846">
    <property type="entry name" value="HMA_2"/>
    <property type="match status" value="1"/>
</dbReference>
<evidence type="ECO:0000256" key="1">
    <source>
        <dbReference type="ARBA" id="ARBA00022723"/>
    </source>
</evidence>
<reference evidence="3" key="1">
    <citation type="submission" date="2022-09" db="EMBL/GenBank/DDBJ databases">
        <title>Isolation and characterization of 3-chlorobenzoate degrading bacteria from soils in Shizuoka.</title>
        <authorList>
            <person name="Ifat A."/>
            <person name="Ogawa N."/>
            <person name="Kimbara K."/>
            <person name="Moriuchi R."/>
            <person name="Dohra H."/>
            <person name="Shintani M."/>
        </authorList>
    </citation>
    <scope>NUCLEOTIDE SEQUENCE</scope>
    <source>
        <strain evidence="3">19CS4-2</strain>
    </source>
</reference>
<dbReference type="InterPro" id="IPR017969">
    <property type="entry name" value="Heavy-metal-associated_CS"/>
</dbReference>